<dbReference type="SMART" id="SM00132">
    <property type="entry name" value="LIM"/>
    <property type="match status" value="4"/>
</dbReference>
<dbReference type="GO" id="GO:0030032">
    <property type="term" value="P:lamellipodium assembly"/>
    <property type="evidence" value="ECO:0007669"/>
    <property type="project" value="TreeGrafter"/>
</dbReference>
<evidence type="ECO:0000256" key="8">
    <source>
        <dbReference type="ARBA" id="ARBA00060056"/>
    </source>
</evidence>
<evidence type="ECO:0000259" key="15">
    <source>
        <dbReference type="PROSITE" id="PS51089"/>
    </source>
</evidence>
<organism evidence="16 17">
    <name type="scientific">Heterocephalus glaber</name>
    <name type="common">Naked mole rat</name>
    <dbReference type="NCBI Taxonomy" id="10181"/>
    <lineage>
        <taxon>Eukaryota</taxon>
        <taxon>Metazoa</taxon>
        <taxon>Chordata</taxon>
        <taxon>Craniata</taxon>
        <taxon>Vertebrata</taxon>
        <taxon>Euteleostomi</taxon>
        <taxon>Mammalia</taxon>
        <taxon>Eutheria</taxon>
        <taxon>Euarchontoglires</taxon>
        <taxon>Glires</taxon>
        <taxon>Rodentia</taxon>
        <taxon>Hystricomorpha</taxon>
        <taxon>Bathyergidae</taxon>
        <taxon>Heterocephalus</taxon>
    </lineage>
</organism>
<keyword evidence="5" id="KW-0677">Repeat</keyword>
<feature type="domain" description="LIM zinc-binding" evidence="14">
    <location>
        <begin position="154"/>
        <end position="213"/>
    </location>
</feature>
<dbReference type="Pfam" id="PF16182">
    <property type="entry name" value="AbLIM_anchor"/>
    <property type="match status" value="2"/>
</dbReference>
<dbReference type="CDD" id="cd09329">
    <property type="entry name" value="LIM3_abLIM"/>
    <property type="match status" value="1"/>
</dbReference>
<evidence type="ECO:0000256" key="9">
    <source>
        <dbReference type="ARBA" id="ARBA00065493"/>
    </source>
</evidence>
<dbReference type="PROSITE" id="PS00478">
    <property type="entry name" value="LIM_DOMAIN_1"/>
    <property type="match status" value="3"/>
</dbReference>
<name>A0AAX6T837_HETGA</name>
<dbReference type="CDD" id="cd09330">
    <property type="entry name" value="LIM4_abLIM"/>
    <property type="match status" value="1"/>
</dbReference>
<feature type="region of interest" description="Disordered" evidence="13">
    <location>
        <begin position="500"/>
        <end position="572"/>
    </location>
</feature>
<dbReference type="SUPFAM" id="SSF47050">
    <property type="entry name" value="VHP, Villin headpiece domain"/>
    <property type="match status" value="1"/>
</dbReference>
<dbReference type="SMART" id="SM00153">
    <property type="entry name" value="VHP"/>
    <property type="match status" value="1"/>
</dbReference>
<keyword evidence="2" id="KW-0963">Cytoplasm</keyword>
<evidence type="ECO:0000256" key="2">
    <source>
        <dbReference type="ARBA" id="ARBA00022490"/>
    </source>
</evidence>
<gene>
    <name evidence="17" type="primary">Ablim2</name>
</gene>
<dbReference type="CDD" id="cd09327">
    <property type="entry name" value="LIM1_abLIM"/>
    <property type="match status" value="1"/>
</dbReference>
<reference evidence="17" key="1">
    <citation type="submission" date="2025-08" db="UniProtKB">
        <authorList>
            <consortium name="RefSeq"/>
        </authorList>
    </citation>
    <scope>IDENTIFICATION</scope>
</reference>
<keyword evidence="3" id="KW-0597">Phosphoprotein</keyword>
<evidence type="ECO:0000256" key="6">
    <source>
        <dbReference type="ARBA" id="ARBA00022833"/>
    </source>
</evidence>
<evidence type="ECO:0000256" key="3">
    <source>
        <dbReference type="ARBA" id="ARBA00022553"/>
    </source>
</evidence>
<evidence type="ECO:0000256" key="5">
    <source>
        <dbReference type="ARBA" id="ARBA00022737"/>
    </source>
</evidence>
<dbReference type="InterPro" id="IPR036886">
    <property type="entry name" value="Villin_headpiece_dom_sf"/>
</dbReference>
<dbReference type="FunFam" id="2.10.110.10:FF:000004">
    <property type="entry name" value="actin-binding LIM protein 1 isoform X1"/>
    <property type="match status" value="1"/>
</dbReference>
<keyword evidence="4 12" id="KW-0479">Metal-binding</keyword>
<dbReference type="Gene3D" id="2.10.110.10">
    <property type="entry name" value="Cysteine Rich Protein"/>
    <property type="match status" value="4"/>
</dbReference>
<dbReference type="PANTHER" id="PTHR24213:SF6">
    <property type="entry name" value="ACTIN-BINDING LIM PROTEIN 2"/>
    <property type="match status" value="1"/>
</dbReference>
<sequence length="647" mass="71733">MPGGGTVSEPQAAHRPLEKPPSTAILCNTCGNVCKGEVLRVQNKYFHIKCFICKACGRDLAEGGFFVRQGEYICTQDYQRLYGTRCCSCEQLIEGEVVSALGKTYHPACFVCAVCRLPFPPGDRVTFNGKECVCQKCSLPTPAGSGAHVPQGLRSCGGCGLEIKNGQALVALDKHWHVGCFKCETCGKQLNAEYISKDGLPYCEADYHAKFGIRCSSCEKFITGHVLEAGDKHYHPSCALCVRCGQMFAEGEEMYLQGSSIWHPACRQAARTEDRNKETRTSSESIVSVPASSTYGSPSRVIYAKLGDEILDYRDLAALPKNKAIYNIDRPDMISYSPYVSHSVGDRQSYGEGDQDDRSYKQCRTSSPSSAGSVSLGRYTPTSRSPQHYSRPAGTASVGTSSCLSLSQHPSPTSVFRHHYIPYFRGSESGRSTPSLSVLSDSRPPSTTYQQAPRHFHVPDTGVKDNIYRKPPIYKQHAARRLDGEDGSFDQDSRKKTSWLLLKGDTDTRTNSPDLDSQSLSHSSGPEREPLPRAPGDSFYSRFPYSKSDSPPGPGKNGLDHRNASVAPWGAEPDPSWGTREYKIYPYDSLIVTNRIRVKLPKDVDRTRLERHLSPEEFQEVFGMSIEEFERLALWKRNDLKKKALLF</sequence>
<keyword evidence="6 12" id="KW-0862">Zinc</keyword>
<feature type="compositionally biased region" description="Polar residues" evidence="13">
    <location>
        <begin position="509"/>
        <end position="524"/>
    </location>
</feature>
<feature type="region of interest" description="Disordered" evidence="13">
    <location>
        <begin position="344"/>
        <end position="412"/>
    </location>
</feature>
<feature type="region of interest" description="Disordered" evidence="13">
    <location>
        <begin position="426"/>
        <end position="468"/>
    </location>
</feature>
<dbReference type="GO" id="GO:0015629">
    <property type="term" value="C:actin cytoskeleton"/>
    <property type="evidence" value="ECO:0007669"/>
    <property type="project" value="TreeGrafter"/>
</dbReference>
<feature type="domain" description="LIM zinc-binding" evidence="14">
    <location>
        <begin position="85"/>
        <end position="144"/>
    </location>
</feature>
<evidence type="ECO:0000313" key="16">
    <source>
        <dbReference type="Proteomes" id="UP000694906"/>
    </source>
</evidence>
<evidence type="ECO:0000313" key="17">
    <source>
        <dbReference type="RefSeq" id="XP_021115990.1"/>
    </source>
</evidence>
<feature type="region of interest" description="Disordered" evidence="13">
    <location>
        <begin position="272"/>
        <end position="294"/>
    </location>
</feature>
<dbReference type="AlphaFoldDB" id="A0AAX6T837"/>
<dbReference type="GO" id="GO:0005737">
    <property type="term" value="C:cytoplasm"/>
    <property type="evidence" value="ECO:0007669"/>
    <property type="project" value="UniProtKB-SubCell"/>
</dbReference>
<dbReference type="GO" id="GO:0007010">
    <property type="term" value="P:cytoskeleton organization"/>
    <property type="evidence" value="ECO:0007669"/>
    <property type="project" value="InterPro"/>
</dbReference>
<evidence type="ECO:0000256" key="1">
    <source>
        <dbReference type="ARBA" id="ARBA00004496"/>
    </source>
</evidence>
<dbReference type="FunFam" id="1.10.950.10:FF:000001">
    <property type="entry name" value="actin-binding LIM protein 1 isoform X2"/>
    <property type="match status" value="1"/>
</dbReference>
<keyword evidence="16" id="KW-1185">Reference proteome</keyword>
<dbReference type="InterPro" id="IPR032402">
    <property type="entry name" value="AbLIM_anchor"/>
</dbReference>
<feature type="compositionally biased region" description="Low complexity" evidence="13">
    <location>
        <begin position="366"/>
        <end position="375"/>
    </location>
</feature>
<feature type="domain" description="LIM zinc-binding" evidence="14">
    <location>
        <begin position="25"/>
        <end position="84"/>
    </location>
</feature>
<dbReference type="PROSITE" id="PS50023">
    <property type="entry name" value="LIM_DOMAIN_2"/>
    <property type="match status" value="3"/>
</dbReference>
<dbReference type="PANTHER" id="PTHR24213">
    <property type="entry name" value="ACTIN-BINDING LIM PROTEIN"/>
    <property type="match status" value="1"/>
</dbReference>
<dbReference type="GO" id="GO:0046872">
    <property type="term" value="F:metal ion binding"/>
    <property type="evidence" value="ECO:0007669"/>
    <property type="project" value="UniProtKB-KW"/>
</dbReference>
<dbReference type="CTD" id="84448"/>
<keyword evidence="7 12" id="KW-0440">LIM domain</keyword>
<evidence type="ECO:0000256" key="11">
    <source>
        <dbReference type="ARBA" id="ARBA00075723"/>
    </source>
</evidence>
<protein>
    <recommendedName>
        <fullName evidence="10">Actin-binding LIM protein 2</fullName>
    </recommendedName>
    <alternativeName>
        <fullName evidence="11">Actin-binding LIM protein family member 2</fullName>
    </alternativeName>
</protein>
<dbReference type="SUPFAM" id="SSF57716">
    <property type="entry name" value="Glucocorticoid receptor-like (DNA-binding domain)"/>
    <property type="match status" value="6"/>
</dbReference>
<comment type="subcellular location">
    <subcellularLocation>
        <location evidence="1">Cytoplasm</location>
    </subcellularLocation>
</comment>
<dbReference type="CDD" id="cd09328">
    <property type="entry name" value="LIM2_abLIM"/>
    <property type="match status" value="1"/>
</dbReference>
<comment type="function">
    <text evidence="8">May act as scaffold protein. May stimulate ABRA activity and ABRA-dependent SRF transcriptional activity.</text>
</comment>
<dbReference type="GeneID" id="101717976"/>
<dbReference type="InterPro" id="IPR003128">
    <property type="entry name" value="Villin_headpiece"/>
</dbReference>
<feature type="compositionally biased region" description="Polar residues" evidence="13">
    <location>
        <begin position="429"/>
        <end position="451"/>
    </location>
</feature>
<dbReference type="GO" id="GO:0051015">
    <property type="term" value="F:actin filament binding"/>
    <property type="evidence" value="ECO:0007669"/>
    <property type="project" value="TreeGrafter"/>
</dbReference>
<comment type="subunit">
    <text evidence="9">Interacts with F-actin and ABRA.</text>
</comment>
<dbReference type="PROSITE" id="PS51089">
    <property type="entry name" value="HP"/>
    <property type="match status" value="1"/>
</dbReference>
<dbReference type="Gene3D" id="1.10.950.10">
    <property type="entry name" value="Villin headpiece domain"/>
    <property type="match status" value="1"/>
</dbReference>
<dbReference type="InterPro" id="IPR051618">
    <property type="entry name" value="Actin-binding_LIM"/>
</dbReference>
<dbReference type="RefSeq" id="XP_021115990.1">
    <property type="nucleotide sequence ID" value="XM_021260331.1"/>
</dbReference>
<dbReference type="FunFam" id="2.10.110.10:FF:000053">
    <property type="entry name" value="Actin-binding LIM protein family, member 2"/>
    <property type="match status" value="1"/>
</dbReference>
<evidence type="ECO:0000256" key="4">
    <source>
        <dbReference type="ARBA" id="ARBA00022723"/>
    </source>
</evidence>
<evidence type="ECO:0000256" key="13">
    <source>
        <dbReference type="SAM" id="MobiDB-lite"/>
    </source>
</evidence>
<evidence type="ECO:0000256" key="10">
    <source>
        <dbReference type="ARBA" id="ARBA00071022"/>
    </source>
</evidence>
<dbReference type="InterPro" id="IPR001781">
    <property type="entry name" value="Znf_LIM"/>
</dbReference>
<proteinExistence type="predicted"/>
<dbReference type="FunFam" id="2.10.110.10:FF:000007">
    <property type="entry name" value="actin-binding LIM protein 1 isoform X1"/>
    <property type="match status" value="1"/>
</dbReference>
<feature type="compositionally biased region" description="Low complexity" evidence="13">
    <location>
        <begin position="282"/>
        <end position="293"/>
    </location>
</feature>
<evidence type="ECO:0000256" key="7">
    <source>
        <dbReference type="ARBA" id="ARBA00023038"/>
    </source>
</evidence>
<evidence type="ECO:0000259" key="14">
    <source>
        <dbReference type="PROSITE" id="PS50023"/>
    </source>
</evidence>
<dbReference type="FunFam" id="2.10.110.10:FF:000003">
    <property type="entry name" value="actin-binding LIM protein 1 isoform X1"/>
    <property type="match status" value="1"/>
</dbReference>
<dbReference type="Pfam" id="PF02209">
    <property type="entry name" value="VHP"/>
    <property type="match status" value="1"/>
</dbReference>
<dbReference type="Pfam" id="PF00412">
    <property type="entry name" value="LIM"/>
    <property type="match status" value="4"/>
</dbReference>
<accession>A0AAX6T837</accession>
<feature type="compositionally biased region" description="Polar residues" evidence="13">
    <location>
        <begin position="397"/>
        <end position="412"/>
    </location>
</feature>
<dbReference type="Proteomes" id="UP000694906">
    <property type="component" value="Unplaced"/>
</dbReference>
<feature type="compositionally biased region" description="Basic and acidic residues" evidence="13">
    <location>
        <begin position="272"/>
        <end position="281"/>
    </location>
</feature>
<feature type="domain" description="HP" evidence="15">
    <location>
        <begin position="579"/>
        <end position="647"/>
    </location>
</feature>
<evidence type="ECO:0000256" key="12">
    <source>
        <dbReference type="PROSITE-ProRule" id="PRU00125"/>
    </source>
</evidence>